<dbReference type="Proteomes" id="UP000807115">
    <property type="component" value="Chromosome 9"/>
</dbReference>
<evidence type="ECO:0000313" key="2">
    <source>
        <dbReference type="Proteomes" id="UP000807115"/>
    </source>
</evidence>
<dbReference type="EMBL" id="CM027688">
    <property type="protein sequence ID" value="KAG0517270.1"/>
    <property type="molecule type" value="Genomic_DNA"/>
</dbReference>
<reference evidence="1" key="1">
    <citation type="journal article" date="2019" name="BMC Genomics">
        <title>A new reference genome for Sorghum bicolor reveals high levels of sequence similarity between sweet and grain genotypes: implications for the genetics of sugar metabolism.</title>
        <authorList>
            <person name="Cooper E.A."/>
            <person name="Brenton Z.W."/>
            <person name="Flinn B.S."/>
            <person name="Jenkins J."/>
            <person name="Shu S."/>
            <person name="Flowers D."/>
            <person name="Luo F."/>
            <person name="Wang Y."/>
            <person name="Xia P."/>
            <person name="Barry K."/>
            <person name="Daum C."/>
            <person name="Lipzen A."/>
            <person name="Yoshinaga Y."/>
            <person name="Schmutz J."/>
            <person name="Saski C."/>
            <person name="Vermerris W."/>
            <person name="Kresovich S."/>
        </authorList>
    </citation>
    <scope>NUCLEOTIDE SEQUENCE</scope>
</reference>
<evidence type="ECO:0000313" key="1">
    <source>
        <dbReference type="EMBL" id="KAG0517270.1"/>
    </source>
</evidence>
<protein>
    <submittedName>
        <fullName evidence="1">Uncharacterized protein</fullName>
    </submittedName>
</protein>
<reference evidence="1" key="2">
    <citation type="submission" date="2020-10" db="EMBL/GenBank/DDBJ databases">
        <authorList>
            <person name="Cooper E.A."/>
            <person name="Brenton Z.W."/>
            <person name="Flinn B.S."/>
            <person name="Jenkins J."/>
            <person name="Shu S."/>
            <person name="Flowers D."/>
            <person name="Luo F."/>
            <person name="Wang Y."/>
            <person name="Xia P."/>
            <person name="Barry K."/>
            <person name="Daum C."/>
            <person name="Lipzen A."/>
            <person name="Yoshinaga Y."/>
            <person name="Schmutz J."/>
            <person name="Saski C."/>
            <person name="Vermerris W."/>
            <person name="Kresovich S."/>
        </authorList>
    </citation>
    <scope>NUCLEOTIDE SEQUENCE</scope>
</reference>
<comment type="caution">
    <text evidence="1">The sequence shown here is derived from an EMBL/GenBank/DDBJ whole genome shotgun (WGS) entry which is preliminary data.</text>
</comment>
<accession>A0A921U467</accession>
<name>A0A921U467_SORBI</name>
<sequence length="71" mass="8503">MECDFEKFLSLCEIFRFCVNSIDIHKRNAIPTVTKTRLLSKVYCDLFVQITIKVKRIFMINISILQAHYFR</sequence>
<gene>
    <name evidence="1" type="ORF">BDA96_09G074700</name>
</gene>
<proteinExistence type="predicted"/>
<dbReference type="AlphaFoldDB" id="A0A921U467"/>
<organism evidence="1 2">
    <name type="scientific">Sorghum bicolor</name>
    <name type="common">Sorghum</name>
    <name type="synonym">Sorghum vulgare</name>
    <dbReference type="NCBI Taxonomy" id="4558"/>
    <lineage>
        <taxon>Eukaryota</taxon>
        <taxon>Viridiplantae</taxon>
        <taxon>Streptophyta</taxon>
        <taxon>Embryophyta</taxon>
        <taxon>Tracheophyta</taxon>
        <taxon>Spermatophyta</taxon>
        <taxon>Magnoliopsida</taxon>
        <taxon>Liliopsida</taxon>
        <taxon>Poales</taxon>
        <taxon>Poaceae</taxon>
        <taxon>PACMAD clade</taxon>
        <taxon>Panicoideae</taxon>
        <taxon>Andropogonodae</taxon>
        <taxon>Andropogoneae</taxon>
        <taxon>Sorghinae</taxon>
        <taxon>Sorghum</taxon>
    </lineage>
</organism>